<accession>A0A0V8CZ73</accession>
<dbReference type="Proteomes" id="UP000053058">
    <property type="component" value="Unassembled WGS sequence"/>
</dbReference>
<dbReference type="EMBL" id="LKLN01000027">
    <property type="protein sequence ID" value="KSU06573.1"/>
    <property type="molecule type" value="Genomic_DNA"/>
</dbReference>
<sequence length="494" mass="56948">MKKIGFLFGAGAEISYGMPSGGKFALDIFRHSTQDSKNTLRDMRSKIDTSSAYATNWLPEDFESKSISSFGQRVFDSIIKSTIGNNRSAIIHKLGDFDRLAESAINKVYADDNKYMKVVETDLHKNFSDINISQKLSYNAIFHEGDTLFKSRTFSILLTYYDKYVFDNEDEKLLFKNIIVSIFQLQLGALSENVSRNIEESLFNKNSLNLDFFDDLGGTINVNYDMAGISGLKILAEKEFTSINHHIVKLSYAILENIYSDILDYKSLIDSNWHYLYNPKNEWAKFSKIVVFLYTVRDYILKQAEVLDENKDGYYNDIQKIKEAENFEITTIGTTNYSPFIEKIIKHDIKFLNGGTSIYYDPYLNSIVRDDETHNHFVVPLLFTQSGTKPMTSIDMSEKYVNFYHELLDSDVVVVIGFGFNSDDEHINGIFRQLINKHDKTIYIVDTDTSSDMNKKNKIQAKLKIETTTNINFITINPEDRKSDGDEMWYKKIK</sequence>
<protein>
    <recommendedName>
        <fullName evidence="3">SIR2-like domain-containing protein</fullName>
    </recommendedName>
</protein>
<gene>
    <name evidence="1" type="ORF">KF282_0970</name>
</gene>
<dbReference type="RefSeq" id="WP_058219377.1">
    <property type="nucleotide sequence ID" value="NZ_LKLN01000027.1"/>
</dbReference>
<organism evidence="1 2">
    <name type="scientific">Lactococcus lactis subsp. lactis</name>
    <name type="common">Streptococcus lactis</name>
    <dbReference type="NCBI Taxonomy" id="1360"/>
    <lineage>
        <taxon>Bacteria</taxon>
        <taxon>Bacillati</taxon>
        <taxon>Bacillota</taxon>
        <taxon>Bacilli</taxon>
        <taxon>Lactobacillales</taxon>
        <taxon>Streptococcaceae</taxon>
        <taxon>Lactococcus</taxon>
    </lineage>
</organism>
<dbReference type="PATRIC" id="fig|1360.105.peg.1085"/>
<evidence type="ECO:0000313" key="1">
    <source>
        <dbReference type="EMBL" id="KSU06573.1"/>
    </source>
</evidence>
<name>A0A0V8CZ73_LACLL</name>
<proteinExistence type="predicted"/>
<evidence type="ECO:0008006" key="3">
    <source>
        <dbReference type="Google" id="ProtNLM"/>
    </source>
</evidence>
<dbReference type="AlphaFoldDB" id="A0A0V8CZ73"/>
<reference evidence="2" key="1">
    <citation type="submission" date="2015-10" db="EMBL/GenBank/DDBJ databases">
        <title>Draft Genome Sequences of 11 Lactococcus lactis subspecies cremoris strains.</title>
        <authorList>
            <person name="Wels M."/>
            <person name="Backus L."/>
            <person name="Boekhorst J."/>
            <person name="Dijkstra A."/>
            <person name="Beerthuizen M."/>
            <person name="Kelly W."/>
            <person name="Siezen R."/>
            <person name="Bachmann H."/>
            <person name="Van Hijum S."/>
        </authorList>
    </citation>
    <scope>NUCLEOTIDE SEQUENCE [LARGE SCALE GENOMIC DNA]</scope>
    <source>
        <strain evidence="2">KF282</strain>
    </source>
</reference>
<comment type="caution">
    <text evidence="1">The sequence shown here is derived from an EMBL/GenBank/DDBJ whole genome shotgun (WGS) entry which is preliminary data.</text>
</comment>
<evidence type="ECO:0000313" key="2">
    <source>
        <dbReference type="Proteomes" id="UP000053058"/>
    </source>
</evidence>